<evidence type="ECO:0000313" key="4">
    <source>
        <dbReference type="WBParaSite" id="Pan_g15835.t1"/>
    </source>
</evidence>
<feature type="compositionally biased region" description="Polar residues" evidence="1">
    <location>
        <begin position="489"/>
        <end position="511"/>
    </location>
</feature>
<dbReference type="SMART" id="SM00355">
    <property type="entry name" value="ZnF_C2H2"/>
    <property type="match status" value="2"/>
</dbReference>
<feature type="compositionally biased region" description="Low complexity" evidence="1">
    <location>
        <begin position="653"/>
        <end position="663"/>
    </location>
</feature>
<feature type="region of interest" description="Disordered" evidence="1">
    <location>
        <begin position="644"/>
        <end position="665"/>
    </location>
</feature>
<evidence type="ECO:0000313" key="3">
    <source>
        <dbReference type="Proteomes" id="UP000492821"/>
    </source>
</evidence>
<dbReference type="WBParaSite" id="Pan_g15835.t1">
    <property type="protein sequence ID" value="Pan_g15835.t1"/>
    <property type="gene ID" value="Pan_g15835"/>
</dbReference>
<dbReference type="InterPro" id="IPR013087">
    <property type="entry name" value="Znf_C2H2_type"/>
</dbReference>
<accession>A0A7E4V2V3</accession>
<evidence type="ECO:0000256" key="1">
    <source>
        <dbReference type="SAM" id="MobiDB-lite"/>
    </source>
</evidence>
<feature type="compositionally biased region" description="Basic and acidic residues" evidence="1">
    <location>
        <begin position="743"/>
        <end position="756"/>
    </location>
</feature>
<organism evidence="3 4">
    <name type="scientific">Panagrellus redivivus</name>
    <name type="common">Microworm</name>
    <dbReference type="NCBI Taxonomy" id="6233"/>
    <lineage>
        <taxon>Eukaryota</taxon>
        <taxon>Metazoa</taxon>
        <taxon>Ecdysozoa</taxon>
        <taxon>Nematoda</taxon>
        <taxon>Chromadorea</taxon>
        <taxon>Rhabditida</taxon>
        <taxon>Tylenchina</taxon>
        <taxon>Panagrolaimomorpha</taxon>
        <taxon>Panagrolaimoidea</taxon>
        <taxon>Panagrolaimidae</taxon>
        <taxon>Panagrellus</taxon>
    </lineage>
</organism>
<dbReference type="AlphaFoldDB" id="A0A7E4V2V3"/>
<sequence length="802" mass="87298">MHCPLDVSLNWKIKHRRRRVDGLTLMWDLGLGDIFATKPAVLNRLMIHLEVKVIFLLMSDRAKICCKSKLEPSDTHRYPLSSSVLLPCLPLMTLSRECRDGYASVAGSPIHPAVGLHLARLQVHHLSGEALGPQLSGCIQPPPPEGCRHCARVWSVIPQPFPPAQPASTNVLMDLGGPRLSESSGPSRLSISICLVDFGLIRSINPVNILNFKMHLFPCYNTPTLSKDNLYTYRLTRLAATSKGRRQLERRRAVNAQLTPRPRGRGHSVYFVCIRSPTFLCNRAMHGAPRHDAINMCICHLQSCVHTWMLRQLLGPTDHPKSVNGSDWQHQLDPSTMYYEYPPAASGVPSGSATGLEYSYHVGGSATSVIQHPANMGQNYPAPSYASCGMPANAYGIPAPVNTTTDLYSSTYAMLSSDNCQNDWGYAATIEKPQILSNGATMEGYPMTDYGQPMAYSTANGYLPPPGGNFLQYGTPGQAYQGGYYEQPLPSTSAEGQSRPSTADLPANNSIIDPNDHSRVMCIGCSGVYISRRSLAAHLGQNEACRDAISRKYAESGSPEGDSGLNPICPNCDRYISQYRGNIRRHINQCHKRPSKGPSPASINNLSQHYASLAPIVPPESSAYHQVAPDSDIETGYILQPAVEPKPGAPITSSSKKSGKPSSVAVTASNPYVCAWCAFKTVYKGNMKRHLISVHACTDEGLRKISFDLERLRLLSAFRPVTPLATPPERIRGLGSRRRRPKAEKNDAPKRTKLLAEDEIPPAAVSDVVASFASPSLSRLSDESIATVASHDSGISSTASPN</sequence>
<evidence type="ECO:0000259" key="2">
    <source>
        <dbReference type="SMART" id="SM00355"/>
    </source>
</evidence>
<reference evidence="3" key="1">
    <citation type="journal article" date="2013" name="Genetics">
        <title>The draft genome and transcriptome of Panagrellus redivivus are shaped by the harsh demands of a free-living lifestyle.</title>
        <authorList>
            <person name="Srinivasan J."/>
            <person name="Dillman A.R."/>
            <person name="Macchietto M.G."/>
            <person name="Heikkinen L."/>
            <person name="Lakso M."/>
            <person name="Fracchia K.M."/>
            <person name="Antoshechkin I."/>
            <person name="Mortazavi A."/>
            <person name="Wong G."/>
            <person name="Sternberg P.W."/>
        </authorList>
    </citation>
    <scope>NUCLEOTIDE SEQUENCE [LARGE SCALE GENOMIC DNA]</scope>
    <source>
        <strain evidence="3">MT8872</strain>
    </source>
</reference>
<keyword evidence="3" id="KW-1185">Reference proteome</keyword>
<feature type="compositionally biased region" description="Polar residues" evidence="1">
    <location>
        <begin position="793"/>
        <end position="802"/>
    </location>
</feature>
<feature type="region of interest" description="Disordered" evidence="1">
    <location>
        <begin position="778"/>
        <end position="802"/>
    </location>
</feature>
<feature type="domain" description="C2H2-type" evidence="2">
    <location>
        <begin position="567"/>
        <end position="591"/>
    </location>
</feature>
<reference evidence="4" key="2">
    <citation type="submission" date="2020-10" db="UniProtKB">
        <authorList>
            <consortium name="WormBaseParasite"/>
        </authorList>
    </citation>
    <scope>IDENTIFICATION</scope>
</reference>
<feature type="domain" description="C2H2-type" evidence="2">
    <location>
        <begin position="672"/>
        <end position="695"/>
    </location>
</feature>
<feature type="region of interest" description="Disordered" evidence="1">
    <location>
        <begin position="726"/>
        <end position="757"/>
    </location>
</feature>
<dbReference type="Proteomes" id="UP000492821">
    <property type="component" value="Unassembled WGS sequence"/>
</dbReference>
<name>A0A7E4V2V3_PANRE</name>
<proteinExistence type="predicted"/>
<feature type="region of interest" description="Disordered" evidence="1">
    <location>
        <begin position="486"/>
        <end position="511"/>
    </location>
</feature>
<protein>
    <submittedName>
        <fullName evidence="4">C2H2-type domain-containing protein</fullName>
    </submittedName>
</protein>